<dbReference type="Gene3D" id="3.40.50.720">
    <property type="entry name" value="NAD(P)-binding Rossmann-like Domain"/>
    <property type="match status" value="1"/>
</dbReference>
<accession>A0A0A3J1J3</accession>
<evidence type="ECO:0000313" key="8">
    <source>
        <dbReference type="Proteomes" id="UP000030595"/>
    </source>
</evidence>
<keyword evidence="8" id="KW-1185">Reference proteome</keyword>
<evidence type="ECO:0000256" key="3">
    <source>
        <dbReference type="ARBA" id="ARBA00023002"/>
    </source>
</evidence>
<comment type="similarity">
    <text evidence="1 4">Belongs to the ketopantoate reductase family.</text>
</comment>
<dbReference type="FunFam" id="3.40.50.720:FF:000307">
    <property type="entry name" value="2-dehydropantoate 2-reductase"/>
    <property type="match status" value="1"/>
</dbReference>
<dbReference type="InterPro" id="IPR013752">
    <property type="entry name" value="KPA_reductase"/>
</dbReference>
<evidence type="ECO:0000256" key="4">
    <source>
        <dbReference type="RuleBase" id="RU362068"/>
    </source>
</evidence>
<dbReference type="InterPro" id="IPR013328">
    <property type="entry name" value="6PGD_dom2"/>
</dbReference>
<dbReference type="Proteomes" id="UP000030595">
    <property type="component" value="Unassembled WGS sequence"/>
</dbReference>
<comment type="caution">
    <text evidence="7">The sequence shown here is derived from an EMBL/GenBank/DDBJ whole genome shotgun (WGS) entry which is preliminary data.</text>
</comment>
<evidence type="ECO:0000313" key="7">
    <source>
        <dbReference type="EMBL" id="KGR90874.1"/>
    </source>
</evidence>
<dbReference type="GO" id="GO:0008677">
    <property type="term" value="F:2-dehydropantoate 2-reductase activity"/>
    <property type="evidence" value="ECO:0007669"/>
    <property type="project" value="UniProtKB-EC"/>
</dbReference>
<keyword evidence="3 4" id="KW-0560">Oxidoreductase</keyword>
<evidence type="ECO:0000259" key="5">
    <source>
        <dbReference type="Pfam" id="PF02558"/>
    </source>
</evidence>
<dbReference type="InterPro" id="IPR036291">
    <property type="entry name" value="NAD(P)-bd_dom_sf"/>
</dbReference>
<keyword evidence="2 4" id="KW-0521">NADP</keyword>
<feature type="domain" description="Ketopantoate reductase C-terminal" evidence="6">
    <location>
        <begin position="178"/>
        <end position="301"/>
    </location>
</feature>
<dbReference type="PANTHER" id="PTHR21708:SF26">
    <property type="entry name" value="2-DEHYDROPANTOATE 2-REDUCTASE"/>
    <property type="match status" value="1"/>
</dbReference>
<dbReference type="InterPro" id="IPR013332">
    <property type="entry name" value="KPR_N"/>
</dbReference>
<reference evidence="7 8" key="1">
    <citation type="submission" date="2014-02" db="EMBL/GenBank/DDBJ databases">
        <title>Draft genome sequence of Lysinibacillus massiliensis CCUG 49529.</title>
        <authorList>
            <person name="Zhang F."/>
            <person name="Wang G."/>
            <person name="Zhang L."/>
        </authorList>
    </citation>
    <scope>NUCLEOTIDE SEQUENCE [LARGE SCALE GENOMIC DNA]</scope>
    <source>
        <strain evidence="7 8">CCUG 49529</strain>
    </source>
</reference>
<dbReference type="InterPro" id="IPR003710">
    <property type="entry name" value="ApbA"/>
</dbReference>
<dbReference type="GO" id="GO:0015940">
    <property type="term" value="P:pantothenate biosynthetic process"/>
    <property type="evidence" value="ECO:0007669"/>
    <property type="project" value="UniProtKB-UniPathway"/>
</dbReference>
<protein>
    <recommendedName>
        <fullName evidence="4">2-dehydropantoate 2-reductase</fullName>
        <ecNumber evidence="4">1.1.1.169</ecNumber>
    </recommendedName>
    <alternativeName>
        <fullName evidence="4">Ketopantoate reductase</fullName>
    </alternativeName>
</protein>
<dbReference type="AlphaFoldDB" id="A0A0A3J1J3"/>
<organism evidence="7 8">
    <name type="scientific">Ureibacillus massiliensis 4400831 = CIP 108448 = CCUG 49529</name>
    <dbReference type="NCBI Taxonomy" id="1211035"/>
    <lineage>
        <taxon>Bacteria</taxon>
        <taxon>Bacillati</taxon>
        <taxon>Bacillota</taxon>
        <taxon>Bacilli</taxon>
        <taxon>Bacillales</taxon>
        <taxon>Caryophanaceae</taxon>
        <taxon>Ureibacillus</taxon>
    </lineage>
</organism>
<dbReference type="OrthoDB" id="9793586at2"/>
<comment type="pathway">
    <text evidence="4">Cofactor biosynthesis; (R)-pantothenate biosynthesis; (R)-pantoate from 3-methyl-2-oxobutanoate: step 2/2.</text>
</comment>
<dbReference type="SUPFAM" id="SSF51735">
    <property type="entry name" value="NAD(P)-binding Rossmann-fold domains"/>
    <property type="match status" value="1"/>
</dbReference>
<name>A0A0A3J1J3_9BACL</name>
<dbReference type="RefSeq" id="WP_036175500.1">
    <property type="nucleotide sequence ID" value="NZ_AVCZ01000013.1"/>
</dbReference>
<evidence type="ECO:0000256" key="1">
    <source>
        <dbReference type="ARBA" id="ARBA00007870"/>
    </source>
</evidence>
<comment type="catalytic activity">
    <reaction evidence="4">
        <text>(R)-pantoate + NADP(+) = 2-dehydropantoate + NADPH + H(+)</text>
        <dbReference type="Rhea" id="RHEA:16233"/>
        <dbReference type="ChEBI" id="CHEBI:11561"/>
        <dbReference type="ChEBI" id="CHEBI:15378"/>
        <dbReference type="ChEBI" id="CHEBI:15980"/>
        <dbReference type="ChEBI" id="CHEBI:57783"/>
        <dbReference type="ChEBI" id="CHEBI:58349"/>
        <dbReference type="EC" id="1.1.1.169"/>
    </reaction>
</comment>
<dbReference type="Pfam" id="PF08546">
    <property type="entry name" value="ApbA_C"/>
    <property type="match status" value="1"/>
</dbReference>
<dbReference type="UniPathway" id="UPA00028">
    <property type="reaction ID" value="UER00004"/>
</dbReference>
<dbReference type="NCBIfam" id="TIGR00745">
    <property type="entry name" value="apbA_panE"/>
    <property type="match status" value="1"/>
</dbReference>
<dbReference type="GO" id="GO:0005737">
    <property type="term" value="C:cytoplasm"/>
    <property type="evidence" value="ECO:0007669"/>
    <property type="project" value="TreeGrafter"/>
</dbReference>
<dbReference type="SUPFAM" id="SSF48179">
    <property type="entry name" value="6-phosphogluconate dehydrogenase C-terminal domain-like"/>
    <property type="match status" value="1"/>
</dbReference>
<keyword evidence="4" id="KW-0566">Pantothenate biosynthesis</keyword>
<dbReference type="eggNOG" id="COG1893">
    <property type="taxonomic scope" value="Bacteria"/>
</dbReference>
<sequence length="306" mass="34331">MRILVLGAGGIGGYFGGRLAEKGEDVTFLVRNRRKQQIEQKGLNIRSINGDFTFTPKLITKTDNEIPFDVVLFSTKAYHLDAAINDLKPFVGEDTVIIPLLNGIAHVPPLKEAFGDEQVIGGLCFIETTLNEDGDVVQTSKAHRLVFGEFNQEKTERVQKIADVFSDTKASFVLSEHIVQDMWHKYMFITALSGVTTLTRAPIGPIRESEGGQAFIRQLFEEIAQIMRVHGAPIAEHIVDTHMQTIDTLSYDMKASMQRDMEKGLSIEGDHLQGYLLNLAKEHNIDAPLLKTIYQNLKVYEKMLQE</sequence>
<dbReference type="FunFam" id="1.10.1040.10:FF:000017">
    <property type="entry name" value="2-dehydropantoate 2-reductase"/>
    <property type="match status" value="1"/>
</dbReference>
<feature type="domain" description="Ketopantoate reductase N-terminal" evidence="5">
    <location>
        <begin position="3"/>
        <end position="151"/>
    </location>
</feature>
<dbReference type="NCBIfam" id="NF005094">
    <property type="entry name" value="PRK06522.2-5"/>
    <property type="match status" value="1"/>
</dbReference>
<gene>
    <name evidence="7" type="ORF">CD30_09215</name>
</gene>
<dbReference type="InterPro" id="IPR008927">
    <property type="entry name" value="6-PGluconate_DH-like_C_sf"/>
</dbReference>
<evidence type="ECO:0000259" key="6">
    <source>
        <dbReference type="Pfam" id="PF08546"/>
    </source>
</evidence>
<dbReference type="EC" id="1.1.1.169" evidence="4"/>
<dbReference type="InterPro" id="IPR051402">
    <property type="entry name" value="KPR-Related"/>
</dbReference>
<evidence type="ECO:0000256" key="2">
    <source>
        <dbReference type="ARBA" id="ARBA00022857"/>
    </source>
</evidence>
<dbReference type="PANTHER" id="PTHR21708">
    <property type="entry name" value="PROBABLE 2-DEHYDROPANTOATE 2-REDUCTASE"/>
    <property type="match status" value="1"/>
</dbReference>
<dbReference type="Pfam" id="PF02558">
    <property type="entry name" value="ApbA"/>
    <property type="match status" value="1"/>
</dbReference>
<proteinExistence type="inferred from homology"/>
<dbReference type="Gene3D" id="1.10.1040.10">
    <property type="entry name" value="N-(1-d-carboxylethyl)-l-norvaline Dehydrogenase, domain 2"/>
    <property type="match status" value="1"/>
</dbReference>
<dbReference type="EMBL" id="JPVQ01000013">
    <property type="protein sequence ID" value="KGR90874.1"/>
    <property type="molecule type" value="Genomic_DNA"/>
</dbReference>
<comment type="function">
    <text evidence="4">Catalyzes the NADPH-dependent reduction of ketopantoate into pantoic acid.</text>
</comment>